<comment type="cofactor">
    <cofactor evidence="1">
        <name>heme</name>
        <dbReference type="ChEBI" id="CHEBI:30413"/>
    </cofactor>
</comment>
<proteinExistence type="inferred from homology"/>
<dbReference type="Proteomes" id="UP001444661">
    <property type="component" value="Unassembled WGS sequence"/>
</dbReference>
<dbReference type="InterPro" id="IPR001128">
    <property type="entry name" value="Cyt_P450"/>
</dbReference>
<dbReference type="Pfam" id="PF00067">
    <property type="entry name" value="p450"/>
    <property type="match status" value="1"/>
</dbReference>
<sequence length="529" mass="59762">MDTIFQYIVCFIIALFVAVVGNRLVIHPLRAYPGPLLGRLTNGYAGWHAIKGDVHLMTYRDHLKYGPVVRQAPNRLVFNTLAAVQDIYLSPLIAKAPIYTFTRFRGVTPSVFTALDKPDHRRRRRAVGQAISERSMRSFEPTMLSQIDVFLLQLLRSCRPNQPQVVDMTPRCKYLAMDIIGHLAFGHAFRTQTDETLRLIPRAFAGLNPVVYLFMNWPKTHRLVDPAVQWLLRARVGAFRRVLAGVVSDRMALPRDAKHDLYSLVATDERVGQAQLEGIRRSEIWGRRVFFLMRVCGTTTGTAICSVFYYLSRYSAAYARLASEIRTTFSSGSEIRQGPQLASCKYLRAVIDETLRICPPTPGVMWREKDPLSPEPLVVDGHVIPPGTLVGVGTYSLMHNPEYFPEPFSFRPQRWLDGAVEEGPKEKEARTAMRRAFIPFSLGDRGCAGKAVAYLEMSLTVAKTLWYFDFEKAPAEAGDVGSGRRGATEGRDRPDEYQLHDSFMADHQGPNLVFRARADYWGDLIKTSE</sequence>
<feature type="transmembrane region" description="Helical" evidence="6">
    <location>
        <begin position="289"/>
        <end position="311"/>
    </location>
</feature>
<dbReference type="PRINTS" id="PR00463">
    <property type="entry name" value="EP450I"/>
</dbReference>
<keyword evidence="5" id="KW-0503">Monooxygenase</keyword>
<keyword evidence="4 5" id="KW-0408">Iron</keyword>
<evidence type="ECO:0000256" key="4">
    <source>
        <dbReference type="ARBA" id="ARBA00023004"/>
    </source>
</evidence>
<dbReference type="InterPro" id="IPR050121">
    <property type="entry name" value="Cytochrome_P450_monoxygenase"/>
</dbReference>
<dbReference type="CDD" id="cd11061">
    <property type="entry name" value="CYP67-like"/>
    <property type="match status" value="1"/>
</dbReference>
<evidence type="ECO:0000256" key="2">
    <source>
        <dbReference type="ARBA" id="ARBA00022617"/>
    </source>
</evidence>
<keyword evidence="6" id="KW-0812">Transmembrane</keyword>
<dbReference type="EMBL" id="JAQQWK010000006">
    <property type="protein sequence ID" value="KAK8039561.1"/>
    <property type="molecule type" value="Genomic_DNA"/>
</dbReference>
<protein>
    <submittedName>
        <fullName evidence="7">Cytochrome P450</fullName>
    </submittedName>
</protein>
<dbReference type="InterPro" id="IPR017972">
    <property type="entry name" value="Cyt_P450_CS"/>
</dbReference>
<dbReference type="SUPFAM" id="SSF48264">
    <property type="entry name" value="Cytochrome P450"/>
    <property type="match status" value="1"/>
</dbReference>
<gene>
    <name evidence="7" type="ORF">PG993_007972</name>
</gene>
<evidence type="ECO:0000256" key="5">
    <source>
        <dbReference type="RuleBase" id="RU000461"/>
    </source>
</evidence>
<evidence type="ECO:0000313" key="7">
    <source>
        <dbReference type="EMBL" id="KAK8039561.1"/>
    </source>
</evidence>
<feature type="transmembrane region" description="Helical" evidence="6">
    <location>
        <begin position="6"/>
        <end position="26"/>
    </location>
</feature>
<dbReference type="PROSITE" id="PS00086">
    <property type="entry name" value="CYTOCHROME_P450"/>
    <property type="match status" value="1"/>
</dbReference>
<keyword evidence="6" id="KW-0472">Membrane</keyword>
<organism evidence="7 8">
    <name type="scientific">Apiospora rasikravindrae</name>
    <dbReference type="NCBI Taxonomy" id="990691"/>
    <lineage>
        <taxon>Eukaryota</taxon>
        <taxon>Fungi</taxon>
        <taxon>Dikarya</taxon>
        <taxon>Ascomycota</taxon>
        <taxon>Pezizomycotina</taxon>
        <taxon>Sordariomycetes</taxon>
        <taxon>Xylariomycetidae</taxon>
        <taxon>Amphisphaeriales</taxon>
        <taxon>Apiosporaceae</taxon>
        <taxon>Apiospora</taxon>
    </lineage>
</organism>
<dbReference type="InterPro" id="IPR002401">
    <property type="entry name" value="Cyt_P450_E_grp-I"/>
</dbReference>
<dbReference type="PRINTS" id="PR00385">
    <property type="entry name" value="P450"/>
</dbReference>
<reference evidence="7 8" key="1">
    <citation type="submission" date="2023-01" db="EMBL/GenBank/DDBJ databases">
        <title>Analysis of 21 Apiospora genomes using comparative genomics revels a genus with tremendous synthesis potential of carbohydrate active enzymes and secondary metabolites.</title>
        <authorList>
            <person name="Sorensen T."/>
        </authorList>
    </citation>
    <scope>NUCLEOTIDE SEQUENCE [LARGE SCALE GENOMIC DNA]</scope>
    <source>
        <strain evidence="7 8">CBS 33761</strain>
    </source>
</reference>
<evidence type="ECO:0000313" key="8">
    <source>
        <dbReference type="Proteomes" id="UP001444661"/>
    </source>
</evidence>
<evidence type="ECO:0000256" key="1">
    <source>
        <dbReference type="ARBA" id="ARBA00001971"/>
    </source>
</evidence>
<dbReference type="Gene3D" id="1.10.630.10">
    <property type="entry name" value="Cytochrome P450"/>
    <property type="match status" value="1"/>
</dbReference>
<keyword evidence="2 5" id="KW-0349">Heme</keyword>
<comment type="caution">
    <text evidence="7">The sequence shown here is derived from an EMBL/GenBank/DDBJ whole genome shotgun (WGS) entry which is preliminary data.</text>
</comment>
<dbReference type="PANTHER" id="PTHR24305:SF226">
    <property type="entry name" value="CYTOCHROME P450 MONOOXYGENASE"/>
    <property type="match status" value="1"/>
</dbReference>
<keyword evidence="3 5" id="KW-0479">Metal-binding</keyword>
<keyword evidence="5" id="KW-0560">Oxidoreductase</keyword>
<accession>A0ABR1T0F8</accession>
<evidence type="ECO:0000256" key="6">
    <source>
        <dbReference type="SAM" id="Phobius"/>
    </source>
</evidence>
<comment type="similarity">
    <text evidence="5">Belongs to the cytochrome P450 family.</text>
</comment>
<keyword evidence="6" id="KW-1133">Transmembrane helix</keyword>
<dbReference type="PANTHER" id="PTHR24305">
    <property type="entry name" value="CYTOCHROME P450"/>
    <property type="match status" value="1"/>
</dbReference>
<evidence type="ECO:0000256" key="3">
    <source>
        <dbReference type="ARBA" id="ARBA00022723"/>
    </source>
</evidence>
<dbReference type="InterPro" id="IPR036396">
    <property type="entry name" value="Cyt_P450_sf"/>
</dbReference>
<keyword evidence="8" id="KW-1185">Reference proteome</keyword>
<name>A0ABR1T0F8_9PEZI</name>